<reference evidence="1" key="1">
    <citation type="submission" date="2020-11" db="EMBL/GenBank/DDBJ databases">
        <authorList>
            <person name="Tran Van P."/>
        </authorList>
    </citation>
    <scope>NUCLEOTIDE SEQUENCE</scope>
</reference>
<proteinExistence type="predicted"/>
<gene>
    <name evidence="1" type="ORF">TMSB3V08_LOCUS6903</name>
</gene>
<sequence>MECFDHSADRLVAMLFSTESGLQTIYHEGLIRSTVVCGETVLTCGVPLPQVVGMKQYVVKPRVADINENVLSEQIQADTALNEDLVKTGVPLEMAIQQPWNAALTVTPVSWDGGGERKKAPRETSLEVSKRPLGTPEFDIRLEDQYSLPTVFPPFWYTLQSGETDRRAIVSSGERRVRYKVNEESLRRMLDIYCWLEGARFGDTGSAAGWRVRDLVTQVVLLAGGCEGWGKHCLTLGALVGTQPATRVSCRLFYFARVCTAHVWEGLPLCGGHPVTGSAHVTHVGLHYRTTYIWLQVDLCGGMAACKATYIWLQVDLCGDMAACKATYIWLLSLIHGFENFTVGQSRDFAQPTGGRPRLTGLQAHLHRKGLICRLGKLLDLLS</sequence>
<dbReference type="EMBL" id="OB794360">
    <property type="protein sequence ID" value="CAD7430136.1"/>
    <property type="molecule type" value="Genomic_DNA"/>
</dbReference>
<organism evidence="1">
    <name type="scientific">Timema monikensis</name>
    <dbReference type="NCBI Taxonomy" id="170555"/>
    <lineage>
        <taxon>Eukaryota</taxon>
        <taxon>Metazoa</taxon>
        <taxon>Ecdysozoa</taxon>
        <taxon>Arthropoda</taxon>
        <taxon>Hexapoda</taxon>
        <taxon>Insecta</taxon>
        <taxon>Pterygota</taxon>
        <taxon>Neoptera</taxon>
        <taxon>Polyneoptera</taxon>
        <taxon>Phasmatodea</taxon>
        <taxon>Timematodea</taxon>
        <taxon>Timematoidea</taxon>
        <taxon>Timematidae</taxon>
        <taxon>Timema</taxon>
    </lineage>
</organism>
<name>A0A7R9EBY7_9NEOP</name>
<protein>
    <submittedName>
        <fullName evidence="1">Uncharacterized protein</fullName>
    </submittedName>
</protein>
<dbReference type="AlphaFoldDB" id="A0A7R9EBY7"/>
<accession>A0A7R9EBY7</accession>
<evidence type="ECO:0000313" key="1">
    <source>
        <dbReference type="EMBL" id="CAD7430136.1"/>
    </source>
</evidence>